<accession>A0A6G0YZI4</accession>
<comment type="caution">
    <text evidence="3">The sequence shown here is derived from an EMBL/GenBank/DDBJ whole genome shotgun (WGS) entry which is preliminary data.</text>
</comment>
<evidence type="ECO:0000313" key="4">
    <source>
        <dbReference type="Proteomes" id="UP000478052"/>
    </source>
</evidence>
<proteinExistence type="predicted"/>
<organism evidence="3 4">
    <name type="scientific">Aphis craccivora</name>
    <name type="common">Cowpea aphid</name>
    <dbReference type="NCBI Taxonomy" id="307492"/>
    <lineage>
        <taxon>Eukaryota</taxon>
        <taxon>Metazoa</taxon>
        <taxon>Ecdysozoa</taxon>
        <taxon>Arthropoda</taxon>
        <taxon>Hexapoda</taxon>
        <taxon>Insecta</taxon>
        <taxon>Pterygota</taxon>
        <taxon>Neoptera</taxon>
        <taxon>Paraneoptera</taxon>
        <taxon>Hemiptera</taxon>
        <taxon>Sternorrhyncha</taxon>
        <taxon>Aphidomorpha</taxon>
        <taxon>Aphidoidea</taxon>
        <taxon>Aphididae</taxon>
        <taxon>Aphidini</taxon>
        <taxon>Aphis</taxon>
        <taxon>Aphis</taxon>
    </lineage>
</organism>
<sequence length="108" mass="12968">MKNFVSKHNLFTWTFVKRFLNAGFVVSPPSITSSVDQKPSTYKCDNCTKSYRYKHGLWRHIRYECGKEPQFQCLFCPKMCKIKTNLTQHMRLRHYQLMNTLYQSQNYA</sequence>
<evidence type="ECO:0000313" key="3">
    <source>
        <dbReference type="EMBL" id="KAF0763405.1"/>
    </source>
</evidence>
<dbReference type="EMBL" id="VUJU01001890">
    <property type="protein sequence ID" value="KAF0763405.1"/>
    <property type="molecule type" value="Genomic_DNA"/>
</dbReference>
<dbReference type="PROSITE" id="PS00028">
    <property type="entry name" value="ZINC_FINGER_C2H2_1"/>
    <property type="match status" value="1"/>
</dbReference>
<dbReference type="InterPro" id="IPR036236">
    <property type="entry name" value="Znf_C2H2_sf"/>
</dbReference>
<dbReference type="Pfam" id="PF00096">
    <property type="entry name" value="zf-C2H2"/>
    <property type="match status" value="2"/>
</dbReference>
<gene>
    <name evidence="3" type="ORF">FWK35_00014262</name>
</gene>
<dbReference type="InterPro" id="IPR013087">
    <property type="entry name" value="Znf_C2H2_type"/>
</dbReference>
<dbReference type="PROSITE" id="PS50157">
    <property type="entry name" value="ZINC_FINGER_C2H2_2"/>
    <property type="match status" value="1"/>
</dbReference>
<reference evidence="3 4" key="1">
    <citation type="submission" date="2019-08" db="EMBL/GenBank/DDBJ databases">
        <title>Whole genome of Aphis craccivora.</title>
        <authorList>
            <person name="Voronova N.V."/>
            <person name="Shulinski R.S."/>
            <person name="Bandarenka Y.V."/>
            <person name="Zhorov D.G."/>
            <person name="Warner D."/>
        </authorList>
    </citation>
    <scope>NUCLEOTIDE SEQUENCE [LARGE SCALE GENOMIC DNA]</scope>
    <source>
        <strain evidence="3">180601</strain>
        <tissue evidence="3">Whole Body</tissue>
    </source>
</reference>
<dbReference type="SMART" id="SM00355">
    <property type="entry name" value="ZnF_C2H2"/>
    <property type="match status" value="2"/>
</dbReference>
<dbReference type="SUPFAM" id="SSF57667">
    <property type="entry name" value="beta-beta-alpha zinc fingers"/>
    <property type="match status" value="1"/>
</dbReference>
<protein>
    <submittedName>
        <fullName evidence="3">Longitudinals lacking protein-like isoform X13</fullName>
    </submittedName>
</protein>
<keyword evidence="1" id="KW-0863">Zinc-finger</keyword>
<evidence type="ECO:0000256" key="1">
    <source>
        <dbReference type="PROSITE-ProRule" id="PRU00042"/>
    </source>
</evidence>
<keyword evidence="4" id="KW-1185">Reference proteome</keyword>
<dbReference type="OrthoDB" id="10004641at2759"/>
<dbReference type="Gene3D" id="3.30.160.60">
    <property type="entry name" value="Classic Zinc Finger"/>
    <property type="match status" value="1"/>
</dbReference>
<name>A0A6G0YZI4_APHCR</name>
<feature type="domain" description="C2H2-type" evidence="2">
    <location>
        <begin position="42"/>
        <end position="69"/>
    </location>
</feature>
<dbReference type="AlphaFoldDB" id="A0A6G0YZI4"/>
<dbReference type="GO" id="GO:0008270">
    <property type="term" value="F:zinc ion binding"/>
    <property type="evidence" value="ECO:0007669"/>
    <property type="project" value="UniProtKB-KW"/>
</dbReference>
<keyword evidence="1" id="KW-0862">Zinc</keyword>
<keyword evidence="1" id="KW-0479">Metal-binding</keyword>
<evidence type="ECO:0000259" key="2">
    <source>
        <dbReference type="PROSITE" id="PS50157"/>
    </source>
</evidence>
<dbReference type="Proteomes" id="UP000478052">
    <property type="component" value="Unassembled WGS sequence"/>
</dbReference>